<evidence type="ECO:0000313" key="3">
    <source>
        <dbReference type="EMBL" id="GAA1673781.1"/>
    </source>
</evidence>
<keyword evidence="4" id="KW-1185">Reference proteome</keyword>
<keyword evidence="2" id="KW-1133">Transmembrane helix</keyword>
<feature type="compositionally biased region" description="Basic and acidic residues" evidence="1">
    <location>
        <begin position="1"/>
        <end position="18"/>
    </location>
</feature>
<feature type="compositionally biased region" description="Low complexity" evidence="1">
    <location>
        <begin position="73"/>
        <end position="99"/>
    </location>
</feature>
<gene>
    <name evidence="3" type="ORF">GCM10009807_17320</name>
</gene>
<evidence type="ECO:0000256" key="2">
    <source>
        <dbReference type="SAM" id="Phobius"/>
    </source>
</evidence>
<dbReference type="RefSeq" id="WP_344053590.1">
    <property type="nucleotide sequence ID" value="NZ_BAAAPK010000001.1"/>
</dbReference>
<evidence type="ECO:0008006" key="5">
    <source>
        <dbReference type="Google" id="ProtNLM"/>
    </source>
</evidence>
<name>A0ABN2GMH7_9MICO</name>
<protein>
    <recommendedName>
        <fullName evidence="5">Dioxygenase</fullName>
    </recommendedName>
</protein>
<organism evidence="3 4">
    <name type="scientific">Microbacterium lacus</name>
    <dbReference type="NCBI Taxonomy" id="415217"/>
    <lineage>
        <taxon>Bacteria</taxon>
        <taxon>Bacillati</taxon>
        <taxon>Actinomycetota</taxon>
        <taxon>Actinomycetes</taxon>
        <taxon>Micrococcales</taxon>
        <taxon>Microbacteriaceae</taxon>
        <taxon>Microbacterium</taxon>
    </lineage>
</organism>
<keyword evidence="2" id="KW-0812">Transmembrane</keyword>
<sequence length="99" mass="10391">MATGGKQRDTRAERERARVYQARQSFHDSLARRRRRDDLIAGIAGGALIVAILIGQTLYYTAGPGAPSPAPTATPSTSPSSTPVPSDTASPDPSPTVTE</sequence>
<feature type="region of interest" description="Disordered" evidence="1">
    <location>
        <begin position="60"/>
        <end position="99"/>
    </location>
</feature>
<keyword evidence="2" id="KW-0472">Membrane</keyword>
<evidence type="ECO:0000256" key="1">
    <source>
        <dbReference type="SAM" id="MobiDB-lite"/>
    </source>
</evidence>
<comment type="caution">
    <text evidence="3">The sequence shown here is derived from an EMBL/GenBank/DDBJ whole genome shotgun (WGS) entry which is preliminary data.</text>
</comment>
<proteinExistence type="predicted"/>
<feature type="region of interest" description="Disordered" evidence="1">
    <location>
        <begin position="1"/>
        <end position="20"/>
    </location>
</feature>
<accession>A0ABN2GMH7</accession>
<evidence type="ECO:0000313" key="4">
    <source>
        <dbReference type="Proteomes" id="UP001500596"/>
    </source>
</evidence>
<dbReference type="EMBL" id="BAAAPK010000001">
    <property type="protein sequence ID" value="GAA1673781.1"/>
    <property type="molecule type" value="Genomic_DNA"/>
</dbReference>
<reference evidence="3 4" key="1">
    <citation type="journal article" date="2019" name="Int. J. Syst. Evol. Microbiol.">
        <title>The Global Catalogue of Microorganisms (GCM) 10K type strain sequencing project: providing services to taxonomists for standard genome sequencing and annotation.</title>
        <authorList>
            <consortium name="The Broad Institute Genomics Platform"/>
            <consortium name="The Broad Institute Genome Sequencing Center for Infectious Disease"/>
            <person name="Wu L."/>
            <person name="Ma J."/>
        </authorList>
    </citation>
    <scope>NUCLEOTIDE SEQUENCE [LARGE SCALE GENOMIC DNA]</scope>
    <source>
        <strain evidence="3 4">JCM 15575</strain>
    </source>
</reference>
<dbReference type="Proteomes" id="UP001500596">
    <property type="component" value="Unassembled WGS sequence"/>
</dbReference>
<feature type="transmembrane region" description="Helical" evidence="2">
    <location>
        <begin position="39"/>
        <end position="59"/>
    </location>
</feature>